<protein>
    <submittedName>
        <fullName evidence="1 2">Uncharacterized protein</fullName>
    </submittedName>
</protein>
<organism evidence="1 3">
    <name type="scientific">Medicago truncatula</name>
    <name type="common">Barrel medic</name>
    <name type="synonym">Medicago tribuloides</name>
    <dbReference type="NCBI Taxonomy" id="3880"/>
    <lineage>
        <taxon>Eukaryota</taxon>
        <taxon>Viridiplantae</taxon>
        <taxon>Streptophyta</taxon>
        <taxon>Embryophyta</taxon>
        <taxon>Tracheophyta</taxon>
        <taxon>Spermatophyta</taxon>
        <taxon>Magnoliopsida</taxon>
        <taxon>eudicotyledons</taxon>
        <taxon>Gunneridae</taxon>
        <taxon>Pentapetalae</taxon>
        <taxon>rosids</taxon>
        <taxon>fabids</taxon>
        <taxon>Fabales</taxon>
        <taxon>Fabaceae</taxon>
        <taxon>Papilionoideae</taxon>
        <taxon>50 kb inversion clade</taxon>
        <taxon>NPAAA clade</taxon>
        <taxon>Hologalegina</taxon>
        <taxon>IRL clade</taxon>
        <taxon>Trifolieae</taxon>
        <taxon>Medicago</taxon>
    </lineage>
</organism>
<reference evidence="1 3" key="2">
    <citation type="journal article" date="2014" name="BMC Genomics">
        <title>An improved genome release (version Mt4.0) for the model legume Medicago truncatula.</title>
        <authorList>
            <person name="Tang H."/>
            <person name="Krishnakumar V."/>
            <person name="Bidwell S."/>
            <person name="Rosen B."/>
            <person name="Chan A."/>
            <person name="Zhou S."/>
            <person name="Gentzbittel L."/>
            <person name="Childs K.L."/>
            <person name="Yandell M."/>
            <person name="Gundlach H."/>
            <person name="Mayer K.F."/>
            <person name="Schwartz D.C."/>
            <person name="Town C.D."/>
        </authorList>
    </citation>
    <scope>GENOME REANNOTATION</scope>
    <source>
        <strain evidence="1">A17</strain>
        <strain evidence="2 3">cv. Jemalong A17</strain>
    </source>
</reference>
<dbReference type="EnsemblPlants" id="KEH35636">
    <property type="protein sequence ID" value="KEH35636"/>
    <property type="gene ID" value="MTR_3g097110"/>
</dbReference>
<gene>
    <name evidence="1" type="ordered locus">MTR_3g097110</name>
</gene>
<reference evidence="2" key="3">
    <citation type="submission" date="2015-04" db="UniProtKB">
        <authorList>
            <consortium name="EnsemblPlants"/>
        </authorList>
    </citation>
    <scope>IDENTIFICATION</scope>
    <source>
        <strain evidence="2">cv. Jemalong A17</strain>
    </source>
</reference>
<reference evidence="1 3" key="1">
    <citation type="journal article" date="2011" name="Nature">
        <title>The Medicago genome provides insight into the evolution of rhizobial symbioses.</title>
        <authorList>
            <person name="Young N.D."/>
            <person name="Debelle F."/>
            <person name="Oldroyd G.E."/>
            <person name="Geurts R."/>
            <person name="Cannon S.B."/>
            <person name="Udvardi M.K."/>
            <person name="Benedito V.A."/>
            <person name="Mayer K.F."/>
            <person name="Gouzy J."/>
            <person name="Schoof H."/>
            <person name="Van de Peer Y."/>
            <person name="Proost S."/>
            <person name="Cook D.R."/>
            <person name="Meyers B.C."/>
            <person name="Spannagl M."/>
            <person name="Cheung F."/>
            <person name="De Mita S."/>
            <person name="Krishnakumar V."/>
            <person name="Gundlach H."/>
            <person name="Zhou S."/>
            <person name="Mudge J."/>
            <person name="Bharti A.K."/>
            <person name="Murray J.D."/>
            <person name="Naoumkina M.A."/>
            <person name="Rosen B."/>
            <person name="Silverstein K.A."/>
            <person name="Tang H."/>
            <person name="Rombauts S."/>
            <person name="Zhao P.X."/>
            <person name="Zhou P."/>
            <person name="Barbe V."/>
            <person name="Bardou P."/>
            <person name="Bechner M."/>
            <person name="Bellec A."/>
            <person name="Berger A."/>
            <person name="Berges H."/>
            <person name="Bidwell S."/>
            <person name="Bisseling T."/>
            <person name="Choisne N."/>
            <person name="Couloux A."/>
            <person name="Denny R."/>
            <person name="Deshpande S."/>
            <person name="Dai X."/>
            <person name="Doyle J.J."/>
            <person name="Dudez A.M."/>
            <person name="Farmer A.D."/>
            <person name="Fouteau S."/>
            <person name="Franken C."/>
            <person name="Gibelin C."/>
            <person name="Gish J."/>
            <person name="Goldstein S."/>
            <person name="Gonzalez A.J."/>
            <person name="Green P.J."/>
            <person name="Hallab A."/>
            <person name="Hartog M."/>
            <person name="Hua A."/>
            <person name="Humphray S.J."/>
            <person name="Jeong D.H."/>
            <person name="Jing Y."/>
            <person name="Jocker A."/>
            <person name="Kenton S.M."/>
            <person name="Kim D.J."/>
            <person name="Klee K."/>
            <person name="Lai H."/>
            <person name="Lang C."/>
            <person name="Lin S."/>
            <person name="Macmil S.L."/>
            <person name="Magdelenat G."/>
            <person name="Matthews L."/>
            <person name="McCorrison J."/>
            <person name="Monaghan E.L."/>
            <person name="Mun J.H."/>
            <person name="Najar F.Z."/>
            <person name="Nicholson C."/>
            <person name="Noirot C."/>
            <person name="O'Bleness M."/>
            <person name="Paule C.R."/>
            <person name="Poulain J."/>
            <person name="Prion F."/>
            <person name="Qin B."/>
            <person name="Qu C."/>
            <person name="Retzel E.F."/>
            <person name="Riddle C."/>
            <person name="Sallet E."/>
            <person name="Samain S."/>
            <person name="Samson N."/>
            <person name="Sanders I."/>
            <person name="Saurat O."/>
            <person name="Scarpelli C."/>
            <person name="Schiex T."/>
            <person name="Segurens B."/>
            <person name="Severin A.J."/>
            <person name="Sherrier D.J."/>
            <person name="Shi R."/>
            <person name="Sims S."/>
            <person name="Singer S.R."/>
            <person name="Sinharoy S."/>
            <person name="Sterck L."/>
            <person name="Viollet A."/>
            <person name="Wang B.B."/>
            <person name="Wang K."/>
            <person name="Wang M."/>
            <person name="Wang X."/>
            <person name="Warfsmann J."/>
            <person name="Weissenbach J."/>
            <person name="White D.D."/>
            <person name="White J.D."/>
            <person name="Wiley G.B."/>
            <person name="Wincker P."/>
            <person name="Xing Y."/>
            <person name="Yang L."/>
            <person name="Yao Z."/>
            <person name="Ying F."/>
            <person name="Zhai J."/>
            <person name="Zhou L."/>
            <person name="Zuber A."/>
            <person name="Denarie J."/>
            <person name="Dixon R.A."/>
            <person name="May G.D."/>
            <person name="Schwartz D.C."/>
            <person name="Rogers J."/>
            <person name="Quetier F."/>
            <person name="Town C.D."/>
            <person name="Roe B.A."/>
        </authorList>
    </citation>
    <scope>NUCLEOTIDE SEQUENCE [LARGE SCALE GENOMIC DNA]</scope>
    <source>
        <strain evidence="1">A17</strain>
        <strain evidence="2 3">cv. Jemalong A17</strain>
    </source>
</reference>
<dbReference type="EMBL" id="CM001219">
    <property type="protein sequence ID" value="KEH35636.1"/>
    <property type="molecule type" value="Genomic_DNA"/>
</dbReference>
<proteinExistence type="predicted"/>
<sequence>MTEKLEQKISTLFVPCPVSVGRYTRWCIGSGDSIPILDGPWLSNGEHIDGNITGGHYVRDFKVSSLISDNSKEWNVPLIQQVFCNDVVDVILQTPLFDQVQHDQLVWKVERNECYSVRSAYRLCVEELVDVSHLRHPGNWKDIWRLKVPLKIGACAGVVSPPEFGCKTKGFRARRGVLAVVLNTKT</sequence>
<evidence type="ECO:0000313" key="3">
    <source>
        <dbReference type="Proteomes" id="UP000002051"/>
    </source>
</evidence>
<dbReference type="STRING" id="3880.A0A072V1S0"/>
<accession>A0A072V1S0</accession>
<evidence type="ECO:0000313" key="2">
    <source>
        <dbReference type="EnsemblPlants" id="KEH35636"/>
    </source>
</evidence>
<name>A0A072V1S0_MEDTR</name>
<evidence type="ECO:0000313" key="1">
    <source>
        <dbReference type="EMBL" id="KEH35636.1"/>
    </source>
</evidence>
<keyword evidence="3" id="KW-1185">Reference proteome</keyword>
<dbReference type="AlphaFoldDB" id="A0A072V1S0"/>
<dbReference type="Proteomes" id="UP000002051">
    <property type="component" value="Chromosome 3"/>
</dbReference>
<dbReference type="HOGENOM" id="CLU_1456516_0_0_1"/>